<dbReference type="SUPFAM" id="SSF52172">
    <property type="entry name" value="CheY-like"/>
    <property type="match status" value="1"/>
</dbReference>
<feature type="modified residue" description="4-aspartylphosphate" evidence="3">
    <location>
        <position position="54"/>
    </location>
</feature>
<sequence>MSKILLVEDDELMQKIVDKILRKEGFELEIVKNGKEAFQKLEATDYDYDLIITDIMMPYANGFEILSKVKTLGKEKTIPVIIVSNAGNEDIVLEGFKLGADDFLKKPIIPGELIIRVKRLLLQNK</sequence>
<dbReference type="Pfam" id="PF00072">
    <property type="entry name" value="Response_reg"/>
    <property type="match status" value="1"/>
</dbReference>
<reference evidence="5 6" key="1">
    <citation type="submission" date="2024-06" db="EMBL/GenBank/DDBJ databases">
        <title>Chitinophaga defluvii sp. nov., isolated from municipal sewage.</title>
        <authorList>
            <person name="Zhang L."/>
        </authorList>
    </citation>
    <scope>NUCLEOTIDE SEQUENCE [LARGE SCALE GENOMIC DNA]</scope>
    <source>
        <strain evidence="5 6">H8</strain>
    </source>
</reference>
<dbReference type="Gene3D" id="3.40.50.2300">
    <property type="match status" value="1"/>
</dbReference>
<evidence type="ECO:0000256" key="2">
    <source>
        <dbReference type="ARBA" id="ARBA00023012"/>
    </source>
</evidence>
<evidence type="ECO:0000313" key="6">
    <source>
        <dbReference type="Proteomes" id="UP001549749"/>
    </source>
</evidence>
<dbReference type="Proteomes" id="UP001549749">
    <property type="component" value="Unassembled WGS sequence"/>
</dbReference>
<comment type="caution">
    <text evidence="5">The sequence shown here is derived from an EMBL/GenBank/DDBJ whole genome shotgun (WGS) entry which is preliminary data.</text>
</comment>
<evidence type="ECO:0000313" key="5">
    <source>
        <dbReference type="EMBL" id="MET6997994.1"/>
    </source>
</evidence>
<dbReference type="InterPro" id="IPR011006">
    <property type="entry name" value="CheY-like_superfamily"/>
</dbReference>
<proteinExistence type="predicted"/>
<gene>
    <name evidence="5" type="ORF">ABR189_11465</name>
</gene>
<dbReference type="CDD" id="cd00156">
    <property type="entry name" value="REC"/>
    <property type="match status" value="1"/>
</dbReference>
<evidence type="ECO:0000256" key="3">
    <source>
        <dbReference type="PROSITE-ProRule" id="PRU00169"/>
    </source>
</evidence>
<name>A0ABV2T4N7_9BACT</name>
<dbReference type="EMBL" id="JBEXAC010000001">
    <property type="protein sequence ID" value="MET6997994.1"/>
    <property type="molecule type" value="Genomic_DNA"/>
</dbReference>
<accession>A0ABV2T4N7</accession>
<keyword evidence="1 3" id="KW-0597">Phosphoprotein</keyword>
<keyword evidence="2" id="KW-0902">Two-component regulatory system</keyword>
<dbReference type="PANTHER" id="PTHR44591:SF14">
    <property type="entry name" value="PROTEIN PILG"/>
    <property type="match status" value="1"/>
</dbReference>
<dbReference type="SMART" id="SM00448">
    <property type="entry name" value="REC"/>
    <property type="match status" value="1"/>
</dbReference>
<evidence type="ECO:0000256" key="1">
    <source>
        <dbReference type="ARBA" id="ARBA00022553"/>
    </source>
</evidence>
<dbReference type="InterPro" id="IPR001789">
    <property type="entry name" value="Sig_transdc_resp-reg_receiver"/>
</dbReference>
<dbReference type="PANTHER" id="PTHR44591">
    <property type="entry name" value="STRESS RESPONSE REGULATOR PROTEIN 1"/>
    <property type="match status" value="1"/>
</dbReference>
<dbReference type="PROSITE" id="PS50110">
    <property type="entry name" value="RESPONSE_REGULATORY"/>
    <property type="match status" value="1"/>
</dbReference>
<protein>
    <submittedName>
        <fullName evidence="5">Response regulator transcription factor</fullName>
    </submittedName>
</protein>
<dbReference type="InterPro" id="IPR050595">
    <property type="entry name" value="Bact_response_regulator"/>
</dbReference>
<keyword evidence="6" id="KW-1185">Reference proteome</keyword>
<dbReference type="RefSeq" id="WP_354660629.1">
    <property type="nucleotide sequence ID" value="NZ_JBEXAC010000001.1"/>
</dbReference>
<feature type="domain" description="Response regulatory" evidence="4">
    <location>
        <begin position="3"/>
        <end position="121"/>
    </location>
</feature>
<evidence type="ECO:0000259" key="4">
    <source>
        <dbReference type="PROSITE" id="PS50110"/>
    </source>
</evidence>
<organism evidence="5 6">
    <name type="scientific">Chitinophaga defluvii</name>
    <dbReference type="NCBI Taxonomy" id="3163343"/>
    <lineage>
        <taxon>Bacteria</taxon>
        <taxon>Pseudomonadati</taxon>
        <taxon>Bacteroidota</taxon>
        <taxon>Chitinophagia</taxon>
        <taxon>Chitinophagales</taxon>
        <taxon>Chitinophagaceae</taxon>
        <taxon>Chitinophaga</taxon>
    </lineage>
</organism>